<evidence type="ECO:0000313" key="4">
    <source>
        <dbReference type="Proteomes" id="UP000220840"/>
    </source>
</evidence>
<protein>
    <recommendedName>
        <fullName evidence="5">SGNH/GDSL hydrolase family protein</fullName>
    </recommendedName>
</protein>
<name>A0A2A7ME43_9CLOT</name>
<evidence type="ECO:0008006" key="5">
    <source>
        <dbReference type="Google" id="ProtNLM"/>
    </source>
</evidence>
<dbReference type="OrthoDB" id="9796702at2"/>
<keyword evidence="1" id="KW-0812">Transmembrane</keyword>
<dbReference type="InterPro" id="IPR036514">
    <property type="entry name" value="SGNH_hydro_sf"/>
</dbReference>
<keyword evidence="4" id="KW-1185">Reference proteome</keyword>
<keyword evidence="1" id="KW-0472">Membrane</keyword>
<keyword evidence="1" id="KW-1133">Transmembrane helix</keyword>
<reference evidence="2" key="2">
    <citation type="submission" date="2022-10" db="EMBL/GenBank/DDBJ databases">
        <authorList>
            <person name="Aires J."/>
            <person name="Mesa V."/>
        </authorList>
    </citation>
    <scope>NUCLEOTIDE SEQUENCE</scope>
    <source>
        <strain evidence="2">Clostridium neonatale JD116</strain>
    </source>
</reference>
<dbReference type="Proteomes" id="UP001189143">
    <property type="component" value="Unassembled WGS sequence"/>
</dbReference>
<evidence type="ECO:0000313" key="3">
    <source>
        <dbReference type="EMBL" id="PEG29611.1"/>
    </source>
</evidence>
<evidence type="ECO:0000256" key="1">
    <source>
        <dbReference type="SAM" id="Phobius"/>
    </source>
</evidence>
<evidence type="ECO:0000313" key="2">
    <source>
        <dbReference type="EMBL" id="CAI3546432.1"/>
    </source>
</evidence>
<dbReference type="Proteomes" id="UP000220840">
    <property type="component" value="Unassembled WGS sequence"/>
</dbReference>
<dbReference type="AlphaFoldDB" id="A0A2A7ME43"/>
<feature type="transmembrane region" description="Helical" evidence="1">
    <location>
        <begin position="5"/>
        <end position="28"/>
    </location>
</feature>
<dbReference type="EMBL" id="CAMTCP010000066">
    <property type="protein sequence ID" value="CAI3546432.1"/>
    <property type="molecule type" value="Genomic_DNA"/>
</dbReference>
<proteinExistence type="predicted"/>
<gene>
    <name evidence="2" type="ORF">CNEO2_150096</name>
    <name evidence="3" type="ORF">CQ394_16875</name>
</gene>
<dbReference type="SUPFAM" id="SSF52266">
    <property type="entry name" value="SGNH hydrolase"/>
    <property type="match status" value="1"/>
</dbReference>
<reference evidence="3 4" key="1">
    <citation type="submission" date="2017-10" db="EMBL/GenBank/DDBJ databases">
        <title>Effective Description of Clostridium neonatale sp. nov. linked to necrotizing enterocolitis in neonates and a clarification of species assignable to the genus Clostridium (Prazmowski 1880) emend. Lawson and Rainey 2016.</title>
        <authorList>
            <person name="Bernard K."/>
            <person name="Burdz T."/>
            <person name="Wiebe D."/>
            <person name="Balcewich B."/>
            <person name="Alfa M."/>
            <person name="Bernier A.-M."/>
        </authorList>
    </citation>
    <scope>NUCLEOTIDE SEQUENCE [LARGE SCALE GENOMIC DNA]</scope>
    <source>
        <strain evidence="3 4">LCDC99A005</strain>
    </source>
</reference>
<dbReference type="EMBL" id="PDCJ01000003">
    <property type="protein sequence ID" value="PEG29611.1"/>
    <property type="molecule type" value="Genomic_DNA"/>
</dbReference>
<dbReference type="STRING" id="137838.GCA_001458595_00555"/>
<organism evidence="3 4">
    <name type="scientific">Clostridium neonatale</name>
    <dbReference type="NCBI Taxonomy" id="137838"/>
    <lineage>
        <taxon>Bacteria</taxon>
        <taxon>Bacillati</taxon>
        <taxon>Bacillota</taxon>
        <taxon>Clostridia</taxon>
        <taxon>Eubacteriales</taxon>
        <taxon>Clostridiaceae</taxon>
        <taxon>Clostridium</taxon>
    </lineage>
</organism>
<dbReference type="RefSeq" id="WP_083498694.1">
    <property type="nucleotide sequence ID" value="NZ_CAKJVD010000034.1"/>
</dbReference>
<dbReference type="Gene3D" id="3.40.50.1110">
    <property type="entry name" value="SGNH hydrolase"/>
    <property type="match status" value="1"/>
</dbReference>
<sequence>MVKKFLFKCLIIICIILTFIIKMAPYVVDPGHTEQLYQGLYNKDSSYDVLFMGSSHMNGMMDPSVLYNKYGITSFNYATGGQPVNVTYYLLKEALKTQSPKIVVLDLYYFGLTDEYGDEGYIRYVLDNLKFSKNKLEAINNCVPKNQRLEYLFPYIKYHDRWSTLTESDFATDIKLDPSITGYGAGDNLYGEPLVEYQHGSETGELPTESEKYLNKFIELSKEKGFKLIFTNAPYDYSANNTDSWYKDDSVLYNTISLIADKNNIPFLNYSTEDLMSEINFDFPNDMNNVGHTNIYGAEKVSSNFADFLHNNYQLEDHR</sequence>
<dbReference type="GeneID" id="68875582"/>
<comment type="caution">
    <text evidence="3">The sequence shown here is derived from an EMBL/GenBank/DDBJ whole genome shotgun (WGS) entry which is preliminary data.</text>
</comment>
<accession>A0A2A7ME43</accession>